<name>A0A0A9AHB8_ARUDO</name>
<reference evidence="1" key="1">
    <citation type="submission" date="2014-09" db="EMBL/GenBank/DDBJ databases">
        <authorList>
            <person name="Magalhaes I.L.F."/>
            <person name="Oliveira U."/>
            <person name="Santos F.R."/>
            <person name="Vidigal T.H.D.A."/>
            <person name="Brescovit A.D."/>
            <person name="Santos A.J."/>
        </authorList>
    </citation>
    <scope>NUCLEOTIDE SEQUENCE</scope>
    <source>
        <tissue evidence="1">Shoot tissue taken approximately 20 cm above the soil surface</tissue>
    </source>
</reference>
<reference evidence="1" key="2">
    <citation type="journal article" date="2015" name="Data Brief">
        <title>Shoot transcriptome of the giant reed, Arundo donax.</title>
        <authorList>
            <person name="Barrero R.A."/>
            <person name="Guerrero F.D."/>
            <person name="Moolhuijzen P."/>
            <person name="Goolsby J.A."/>
            <person name="Tidwell J."/>
            <person name="Bellgard S.E."/>
            <person name="Bellgard M.I."/>
        </authorList>
    </citation>
    <scope>NUCLEOTIDE SEQUENCE</scope>
    <source>
        <tissue evidence="1">Shoot tissue taken approximately 20 cm above the soil surface</tissue>
    </source>
</reference>
<dbReference type="AlphaFoldDB" id="A0A0A9AHB8"/>
<dbReference type="EMBL" id="GBRH01248637">
    <property type="protein sequence ID" value="JAD49258.1"/>
    <property type="molecule type" value="Transcribed_RNA"/>
</dbReference>
<accession>A0A0A9AHB8</accession>
<organism evidence="1">
    <name type="scientific">Arundo donax</name>
    <name type="common">Giant reed</name>
    <name type="synonym">Donax arundinaceus</name>
    <dbReference type="NCBI Taxonomy" id="35708"/>
    <lineage>
        <taxon>Eukaryota</taxon>
        <taxon>Viridiplantae</taxon>
        <taxon>Streptophyta</taxon>
        <taxon>Embryophyta</taxon>
        <taxon>Tracheophyta</taxon>
        <taxon>Spermatophyta</taxon>
        <taxon>Magnoliopsida</taxon>
        <taxon>Liliopsida</taxon>
        <taxon>Poales</taxon>
        <taxon>Poaceae</taxon>
        <taxon>PACMAD clade</taxon>
        <taxon>Arundinoideae</taxon>
        <taxon>Arundineae</taxon>
        <taxon>Arundo</taxon>
    </lineage>
</organism>
<protein>
    <submittedName>
        <fullName evidence="1">Uncharacterized protein</fullName>
    </submittedName>
</protein>
<evidence type="ECO:0000313" key="1">
    <source>
        <dbReference type="EMBL" id="JAD49258.1"/>
    </source>
</evidence>
<sequence>MFPCAMSPLTHPFSLGLA</sequence>
<proteinExistence type="predicted"/>